<organism evidence="3">
    <name type="scientific">Blastocystis hominis</name>
    <dbReference type="NCBI Taxonomy" id="12968"/>
    <lineage>
        <taxon>Eukaryota</taxon>
        <taxon>Sar</taxon>
        <taxon>Stramenopiles</taxon>
        <taxon>Bigyra</taxon>
        <taxon>Opalozoa</taxon>
        <taxon>Opalinata</taxon>
        <taxon>Blastocystidae</taxon>
        <taxon>Blastocystis</taxon>
    </lineage>
</organism>
<dbReference type="InParanoid" id="D8M8R6"/>
<feature type="region of interest" description="Disordered" evidence="1">
    <location>
        <begin position="16"/>
        <end position="75"/>
    </location>
</feature>
<dbReference type="RefSeq" id="XP_012898503.1">
    <property type="nucleotide sequence ID" value="XM_013043049.1"/>
</dbReference>
<feature type="compositionally biased region" description="Low complexity" evidence="1">
    <location>
        <begin position="24"/>
        <end position="63"/>
    </location>
</feature>
<feature type="transmembrane region" description="Helical" evidence="2">
    <location>
        <begin position="183"/>
        <end position="214"/>
    </location>
</feature>
<dbReference type="GeneID" id="24921231"/>
<evidence type="ECO:0000256" key="2">
    <source>
        <dbReference type="SAM" id="Phobius"/>
    </source>
</evidence>
<gene>
    <name evidence="3" type="ORF">GSBLH_T00004194001</name>
</gene>
<evidence type="ECO:0008006" key="5">
    <source>
        <dbReference type="Google" id="ProtNLM"/>
    </source>
</evidence>
<dbReference type="InterPro" id="IPR029071">
    <property type="entry name" value="Ubiquitin-like_domsf"/>
</dbReference>
<sequence length="309" mass="33034">MSEYYNVPSSQGQYAYPVFDPHVSGASSASAPANQPSGVPSNLNNSVPVPSSSPVNPPYSGNVPPSPSAPQHIYPVIPDPPEMSYVPPVPSYYQNTPPVMVPNAAPVIAPVPMPSQPSPYDPPMQGSPMAPAMGQNILNNPDAEYFQKSPVEVSAYPTIQQPKGSPIIINLDTNNEDVETQNALLGIGIGTVAAIASGGLLLPVIAGVVGYNLIKKERQSKFSVYPNTYVWELRSAIAELLKVNPELVLMKRKDMIMDDNEMIKKYVKGSKSKATVKISIQNAPVAGSNYYSPNGAVYPRAQCVSLVKK</sequence>
<name>D8M8R6_BLAHO</name>
<keyword evidence="2" id="KW-0812">Transmembrane</keyword>
<dbReference type="OrthoDB" id="205660at2759"/>
<keyword evidence="2" id="KW-1133">Transmembrane helix</keyword>
<reference evidence="3" key="1">
    <citation type="submission" date="2010-02" db="EMBL/GenBank/DDBJ databases">
        <title>Sequencing and annotation of the Blastocystis hominis genome.</title>
        <authorList>
            <person name="Wincker P."/>
        </authorList>
    </citation>
    <scope>NUCLEOTIDE SEQUENCE</scope>
    <source>
        <strain evidence="3">Singapore isolate B</strain>
    </source>
</reference>
<evidence type="ECO:0000313" key="3">
    <source>
        <dbReference type="EMBL" id="CBK24455.2"/>
    </source>
</evidence>
<dbReference type="SUPFAM" id="SSF54236">
    <property type="entry name" value="Ubiquitin-like"/>
    <property type="match status" value="1"/>
</dbReference>
<dbReference type="EMBL" id="FN668688">
    <property type="protein sequence ID" value="CBK24455.2"/>
    <property type="molecule type" value="Genomic_DNA"/>
</dbReference>
<evidence type="ECO:0000256" key="1">
    <source>
        <dbReference type="SAM" id="MobiDB-lite"/>
    </source>
</evidence>
<dbReference type="AlphaFoldDB" id="D8M8R6"/>
<evidence type="ECO:0000313" key="4">
    <source>
        <dbReference type="Proteomes" id="UP000008312"/>
    </source>
</evidence>
<accession>D8M8R6</accession>
<dbReference type="Proteomes" id="UP000008312">
    <property type="component" value="Unassembled WGS sequence"/>
</dbReference>
<protein>
    <recommendedName>
        <fullName evidence="5">Ubiquitin-like domain-containing protein</fullName>
    </recommendedName>
</protein>
<keyword evidence="2" id="KW-0472">Membrane</keyword>
<proteinExistence type="predicted"/>
<keyword evidence="4" id="KW-1185">Reference proteome</keyword>